<accession>A0A5J4KLT5</accession>
<dbReference type="GO" id="GO:0000976">
    <property type="term" value="F:transcription cis-regulatory region binding"/>
    <property type="evidence" value="ECO:0007669"/>
    <property type="project" value="TreeGrafter"/>
</dbReference>
<evidence type="ECO:0000256" key="3">
    <source>
        <dbReference type="SAM" id="MobiDB-lite"/>
    </source>
</evidence>
<organism evidence="5 6">
    <name type="scientific">Dictyobacter vulcani</name>
    <dbReference type="NCBI Taxonomy" id="2607529"/>
    <lineage>
        <taxon>Bacteria</taxon>
        <taxon>Bacillati</taxon>
        <taxon>Chloroflexota</taxon>
        <taxon>Ktedonobacteria</taxon>
        <taxon>Ktedonobacterales</taxon>
        <taxon>Dictyobacteraceae</taxon>
        <taxon>Dictyobacter</taxon>
    </lineage>
</organism>
<feature type="domain" description="HTH tetR-type" evidence="4">
    <location>
        <begin position="28"/>
        <end position="88"/>
    </location>
</feature>
<dbReference type="GO" id="GO:0003700">
    <property type="term" value="F:DNA-binding transcription factor activity"/>
    <property type="evidence" value="ECO:0007669"/>
    <property type="project" value="TreeGrafter"/>
</dbReference>
<evidence type="ECO:0000256" key="2">
    <source>
        <dbReference type="PROSITE-ProRule" id="PRU00335"/>
    </source>
</evidence>
<dbReference type="EMBL" id="BKZW01000002">
    <property type="protein sequence ID" value="GER90668.1"/>
    <property type="molecule type" value="Genomic_DNA"/>
</dbReference>
<evidence type="ECO:0000313" key="6">
    <source>
        <dbReference type="Proteomes" id="UP000326912"/>
    </source>
</evidence>
<feature type="DNA-binding region" description="H-T-H motif" evidence="2">
    <location>
        <begin position="51"/>
        <end position="70"/>
    </location>
</feature>
<keyword evidence="6" id="KW-1185">Reference proteome</keyword>
<dbReference type="InterPro" id="IPR001647">
    <property type="entry name" value="HTH_TetR"/>
</dbReference>
<dbReference type="SUPFAM" id="SSF46689">
    <property type="entry name" value="Homeodomain-like"/>
    <property type="match status" value="1"/>
</dbReference>
<reference evidence="5 6" key="1">
    <citation type="submission" date="2019-10" db="EMBL/GenBank/DDBJ databases">
        <title>Dictyobacter vulcani sp. nov., within the class Ktedonobacteria, isolated from soil of volcanic Mt. Zao.</title>
        <authorList>
            <person name="Zheng Y."/>
            <person name="Wang C.M."/>
            <person name="Sakai Y."/>
            <person name="Abe K."/>
            <person name="Yokota A."/>
            <person name="Yabe S."/>
        </authorList>
    </citation>
    <scope>NUCLEOTIDE SEQUENCE [LARGE SCALE GENOMIC DNA]</scope>
    <source>
        <strain evidence="5 6">W12</strain>
    </source>
</reference>
<gene>
    <name evidence="5" type="ORF">KDW_48300</name>
</gene>
<keyword evidence="1 2" id="KW-0238">DNA-binding</keyword>
<dbReference type="PANTHER" id="PTHR30055:SF226">
    <property type="entry name" value="HTH-TYPE TRANSCRIPTIONAL REGULATOR PKSA"/>
    <property type="match status" value="1"/>
</dbReference>
<comment type="caution">
    <text evidence="5">The sequence shown here is derived from an EMBL/GenBank/DDBJ whole genome shotgun (WGS) entry which is preliminary data.</text>
</comment>
<dbReference type="InterPro" id="IPR041669">
    <property type="entry name" value="TetR_C_15"/>
</dbReference>
<evidence type="ECO:0000256" key="1">
    <source>
        <dbReference type="ARBA" id="ARBA00023125"/>
    </source>
</evidence>
<evidence type="ECO:0000259" key="4">
    <source>
        <dbReference type="PROSITE" id="PS50977"/>
    </source>
</evidence>
<name>A0A5J4KLT5_9CHLR</name>
<dbReference type="Proteomes" id="UP000326912">
    <property type="component" value="Unassembled WGS sequence"/>
</dbReference>
<dbReference type="PROSITE" id="PS50977">
    <property type="entry name" value="HTH_TETR_2"/>
    <property type="match status" value="1"/>
</dbReference>
<proteinExistence type="predicted"/>
<dbReference type="Pfam" id="PF17918">
    <property type="entry name" value="TetR_C_15"/>
    <property type="match status" value="1"/>
</dbReference>
<protein>
    <submittedName>
        <fullName evidence="5">TetR family transcriptional regulator</fullName>
    </submittedName>
</protein>
<feature type="region of interest" description="Disordered" evidence="3">
    <location>
        <begin position="1"/>
        <end position="25"/>
    </location>
</feature>
<dbReference type="RefSeq" id="WP_151758371.1">
    <property type="nucleotide sequence ID" value="NZ_BKZW01000002.1"/>
</dbReference>
<dbReference type="InterPro" id="IPR050109">
    <property type="entry name" value="HTH-type_TetR-like_transc_reg"/>
</dbReference>
<feature type="compositionally biased region" description="Basic and acidic residues" evidence="3">
    <location>
        <begin position="1"/>
        <end position="12"/>
    </location>
</feature>
<dbReference type="Pfam" id="PF00440">
    <property type="entry name" value="TetR_N"/>
    <property type="match status" value="1"/>
</dbReference>
<dbReference type="PRINTS" id="PR00455">
    <property type="entry name" value="HTHTETR"/>
</dbReference>
<dbReference type="PANTHER" id="PTHR30055">
    <property type="entry name" value="HTH-TYPE TRANSCRIPTIONAL REGULATOR RUTR"/>
    <property type="match status" value="1"/>
</dbReference>
<dbReference type="AlphaFoldDB" id="A0A5J4KLT5"/>
<dbReference type="Gene3D" id="1.10.357.10">
    <property type="entry name" value="Tetracycline Repressor, domain 2"/>
    <property type="match status" value="1"/>
</dbReference>
<evidence type="ECO:0000313" key="5">
    <source>
        <dbReference type="EMBL" id="GER90668.1"/>
    </source>
</evidence>
<sequence length="251" mass="27563">MAQDQTHVEEAATAKAPLRRQPQQTRGQQRVAMILDAAEQLFAEIGYQATSTNAIATRARTSIGSLYQFFPHKKAILQAVIARYHQQYRDLIQTILTDDFFFQPLPISIDRLINALIALHAAHGGVRAFFIGASTSSDFAMEAQQVHQELLERLDYLLAARLPHLNDNDRALTLRILYDVTQTLLKLSETVPENDQTTVLTAIKTIIVAYLIPSSKHPVAMKAAATGRYLLVRGEGAAASAAGTLGCLLVA</sequence>
<dbReference type="InterPro" id="IPR009057">
    <property type="entry name" value="Homeodomain-like_sf"/>
</dbReference>